<evidence type="ECO:0000256" key="1">
    <source>
        <dbReference type="ARBA" id="ARBA00004123"/>
    </source>
</evidence>
<dbReference type="Gene3D" id="2.60.200.20">
    <property type="match status" value="1"/>
</dbReference>
<evidence type="ECO:0000313" key="9">
    <source>
        <dbReference type="Proteomes" id="UP000550707"/>
    </source>
</evidence>
<accession>A0A7J8EBL9</accession>
<evidence type="ECO:0000259" key="7">
    <source>
        <dbReference type="Pfam" id="PF17913"/>
    </source>
</evidence>
<name>A0A7J8EBL9_MOLMO</name>
<dbReference type="GO" id="GO:0005634">
    <property type="term" value="C:nucleus"/>
    <property type="evidence" value="ECO:0007669"/>
    <property type="project" value="UniProtKB-SubCell"/>
</dbReference>
<feature type="region of interest" description="Disordered" evidence="6">
    <location>
        <begin position="111"/>
        <end position="192"/>
    </location>
</feature>
<dbReference type="EMBL" id="JACASF010000014">
    <property type="protein sequence ID" value="KAF6432887.1"/>
    <property type="molecule type" value="Genomic_DNA"/>
</dbReference>
<keyword evidence="3" id="KW-0378">Hydrolase</keyword>
<comment type="subcellular location">
    <subcellularLocation>
        <location evidence="1">Nucleus</location>
    </subcellularLocation>
</comment>
<keyword evidence="4" id="KW-0234">DNA repair</keyword>
<dbReference type="InterPro" id="IPR041388">
    <property type="entry name" value="FHA_2"/>
</dbReference>
<feature type="compositionally biased region" description="Polar residues" evidence="6">
    <location>
        <begin position="183"/>
        <end position="192"/>
    </location>
</feature>
<dbReference type="GO" id="GO:0006281">
    <property type="term" value="P:DNA repair"/>
    <property type="evidence" value="ECO:0007669"/>
    <property type="project" value="UniProtKB-KW"/>
</dbReference>
<proteinExistence type="predicted"/>
<dbReference type="SUPFAM" id="SSF49879">
    <property type="entry name" value="SMAD/FHA domain"/>
    <property type="match status" value="1"/>
</dbReference>
<evidence type="ECO:0000256" key="2">
    <source>
        <dbReference type="ARBA" id="ARBA00022763"/>
    </source>
</evidence>
<gene>
    <name evidence="8" type="ORF">HJG59_000874</name>
</gene>
<reference evidence="8 9" key="1">
    <citation type="journal article" date="2020" name="Nature">
        <title>Six reference-quality genomes reveal evolution of bat adaptations.</title>
        <authorList>
            <person name="Jebb D."/>
            <person name="Huang Z."/>
            <person name="Pippel M."/>
            <person name="Hughes G.M."/>
            <person name="Lavrichenko K."/>
            <person name="Devanna P."/>
            <person name="Winkler S."/>
            <person name="Jermiin L.S."/>
            <person name="Skirmuntt E.C."/>
            <person name="Katzourakis A."/>
            <person name="Burkitt-Gray L."/>
            <person name="Ray D.A."/>
            <person name="Sullivan K.A.M."/>
            <person name="Roscito J.G."/>
            <person name="Kirilenko B.M."/>
            <person name="Davalos L.M."/>
            <person name="Corthals A.P."/>
            <person name="Power M.L."/>
            <person name="Jones G."/>
            <person name="Ransome R.D."/>
            <person name="Dechmann D.K.N."/>
            <person name="Locatelli A.G."/>
            <person name="Puechmaille S.J."/>
            <person name="Fedrigo O."/>
            <person name="Jarvis E.D."/>
            <person name="Hiller M."/>
            <person name="Vernes S.C."/>
            <person name="Myers E.W."/>
            <person name="Teeling E.C."/>
        </authorList>
    </citation>
    <scope>NUCLEOTIDE SEQUENCE [LARGE SCALE GENOMIC DNA]</scope>
    <source>
        <strain evidence="8">MMolMol1</strain>
        <tissue evidence="8">Muscle</tissue>
    </source>
</reference>
<keyword evidence="2" id="KW-0227">DNA damage</keyword>
<dbReference type="Pfam" id="PF17913">
    <property type="entry name" value="FHA_2"/>
    <property type="match status" value="1"/>
</dbReference>
<dbReference type="AlphaFoldDB" id="A0A7J8EBL9"/>
<protein>
    <submittedName>
        <fullName evidence="8">Aprataxin</fullName>
    </submittedName>
</protein>
<comment type="caution">
    <text evidence="8">The sequence shown here is derived from an EMBL/GenBank/DDBJ whole genome shotgun (WGS) entry which is preliminary data.</text>
</comment>
<evidence type="ECO:0000256" key="4">
    <source>
        <dbReference type="ARBA" id="ARBA00023204"/>
    </source>
</evidence>
<dbReference type="Proteomes" id="UP000550707">
    <property type="component" value="Unassembled WGS sequence"/>
</dbReference>
<evidence type="ECO:0000256" key="3">
    <source>
        <dbReference type="ARBA" id="ARBA00022801"/>
    </source>
</evidence>
<feature type="domain" description="PNK FHA" evidence="7">
    <location>
        <begin position="5"/>
        <end position="75"/>
    </location>
</feature>
<dbReference type="InterPro" id="IPR047289">
    <property type="entry name" value="FHA_APTX"/>
</dbReference>
<dbReference type="GO" id="GO:0016787">
    <property type="term" value="F:hydrolase activity"/>
    <property type="evidence" value="ECO:0007669"/>
    <property type="project" value="UniProtKB-KW"/>
</dbReference>
<dbReference type="CDD" id="cd22735">
    <property type="entry name" value="FHA_APTX"/>
    <property type="match status" value="1"/>
</dbReference>
<evidence type="ECO:0000256" key="6">
    <source>
        <dbReference type="SAM" id="MobiDB-lite"/>
    </source>
</evidence>
<sequence length="192" mass="21681">MMRVCWLVRQNNRHQRIKLPHLEAVVVGRGPETKITDKKCSRQQVQLKAECNKGYVKVKQVWVNPTSIDSVIIGKDKEVKLQPGQVLHMVNELYPYIVEFEEEAKSPGLETYRKRKRSGSSDSVERDAAPEAEPSTGLEPRSNPSQSFVPPNKGTDKSTKKKSLGHWSQGLKISMEDPKMQPITPSCDQPGF</sequence>
<keyword evidence="9" id="KW-1185">Reference proteome</keyword>
<evidence type="ECO:0000256" key="5">
    <source>
        <dbReference type="ARBA" id="ARBA00023242"/>
    </source>
</evidence>
<dbReference type="InterPro" id="IPR008984">
    <property type="entry name" value="SMAD_FHA_dom_sf"/>
</dbReference>
<organism evidence="8 9">
    <name type="scientific">Molossus molossus</name>
    <name type="common">Pallas' mastiff bat</name>
    <name type="synonym">Vespertilio molossus</name>
    <dbReference type="NCBI Taxonomy" id="27622"/>
    <lineage>
        <taxon>Eukaryota</taxon>
        <taxon>Metazoa</taxon>
        <taxon>Chordata</taxon>
        <taxon>Craniata</taxon>
        <taxon>Vertebrata</taxon>
        <taxon>Euteleostomi</taxon>
        <taxon>Mammalia</taxon>
        <taxon>Eutheria</taxon>
        <taxon>Laurasiatheria</taxon>
        <taxon>Chiroptera</taxon>
        <taxon>Yangochiroptera</taxon>
        <taxon>Molossidae</taxon>
        <taxon>Molossus</taxon>
    </lineage>
</organism>
<dbReference type="FunFam" id="2.60.200.20:FF:000010">
    <property type="entry name" value="aprataxin isoform X1"/>
    <property type="match status" value="1"/>
</dbReference>
<evidence type="ECO:0000313" key="8">
    <source>
        <dbReference type="EMBL" id="KAF6432887.1"/>
    </source>
</evidence>
<keyword evidence="5" id="KW-0539">Nucleus</keyword>